<evidence type="ECO:0000256" key="6">
    <source>
        <dbReference type="ARBA" id="ARBA00023163"/>
    </source>
</evidence>
<organism evidence="9 10">
    <name type="scientific">Motilibacter rhizosphaerae</name>
    <dbReference type="NCBI Taxonomy" id="598652"/>
    <lineage>
        <taxon>Bacteria</taxon>
        <taxon>Bacillati</taxon>
        <taxon>Actinomycetota</taxon>
        <taxon>Actinomycetes</taxon>
        <taxon>Motilibacterales</taxon>
        <taxon>Motilibacteraceae</taxon>
        <taxon>Motilibacter</taxon>
    </lineage>
</organism>
<name>A0A4Q7NPD8_9ACTN</name>
<dbReference type="EMBL" id="SGXD01000003">
    <property type="protein sequence ID" value="RZS86962.1"/>
    <property type="molecule type" value="Genomic_DNA"/>
</dbReference>
<keyword evidence="4" id="KW-0805">Transcription regulation</keyword>
<comment type="caution">
    <text evidence="9">The sequence shown here is derived from an EMBL/GenBank/DDBJ whole genome shotgun (WGS) entry which is preliminary data.</text>
</comment>
<reference evidence="9 10" key="1">
    <citation type="submission" date="2019-02" db="EMBL/GenBank/DDBJ databases">
        <title>Genomic Encyclopedia of Type Strains, Phase IV (KMG-IV): sequencing the most valuable type-strain genomes for metagenomic binning, comparative biology and taxonomic classification.</title>
        <authorList>
            <person name="Goeker M."/>
        </authorList>
    </citation>
    <scope>NUCLEOTIDE SEQUENCE [LARGE SCALE GENOMIC DNA]</scope>
    <source>
        <strain evidence="9 10">DSM 45622</strain>
    </source>
</reference>
<dbReference type="Gene3D" id="1.10.10.1320">
    <property type="entry name" value="Anti-sigma factor, zinc-finger domain"/>
    <property type="match status" value="1"/>
</dbReference>
<dbReference type="InterPro" id="IPR027383">
    <property type="entry name" value="Znf_put"/>
</dbReference>
<dbReference type="InterPro" id="IPR041916">
    <property type="entry name" value="Anti_sigma_zinc_sf"/>
</dbReference>
<dbReference type="PANTHER" id="PTHR37461">
    <property type="entry name" value="ANTI-SIGMA-K FACTOR RSKA"/>
    <property type="match status" value="1"/>
</dbReference>
<dbReference type="Proteomes" id="UP000293638">
    <property type="component" value="Unassembled WGS sequence"/>
</dbReference>
<feature type="transmembrane region" description="Helical" evidence="7">
    <location>
        <begin position="102"/>
        <end position="121"/>
    </location>
</feature>
<keyword evidence="2 7" id="KW-0812">Transmembrane</keyword>
<dbReference type="PANTHER" id="PTHR37461:SF1">
    <property type="entry name" value="ANTI-SIGMA-K FACTOR RSKA"/>
    <property type="match status" value="1"/>
</dbReference>
<sequence length="226" mass="23719">MDRMSERDCAQLRSGLGPYLLGRASPAEAAELEAHLPHCPGCAAELEELRPVVTLLGTVDPDVGELVPPGPPPRLRDDVLTALRAERAAAPVALPRQRRTRLLVGVGAAAACLVAALALVLPQMGGGGPERVQLTAVGGASVSGSAQVAQHDGTTTITVAARGMTLHRTYGFWLQRPDGTRVPAGTWTAYDTDCHVTLQVRMRVRDASAVGFTTLDDHRDVAVGAL</sequence>
<keyword evidence="5 7" id="KW-0472">Membrane</keyword>
<dbReference type="OrthoDB" id="129419at2"/>
<protein>
    <submittedName>
        <fullName evidence="9">Putative zinc finger protein</fullName>
    </submittedName>
</protein>
<evidence type="ECO:0000256" key="2">
    <source>
        <dbReference type="ARBA" id="ARBA00022692"/>
    </source>
</evidence>
<keyword evidence="10" id="KW-1185">Reference proteome</keyword>
<dbReference type="InterPro" id="IPR051474">
    <property type="entry name" value="Anti-sigma-K/W_factor"/>
</dbReference>
<evidence type="ECO:0000256" key="5">
    <source>
        <dbReference type="ARBA" id="ARBA00023136"/>
    </source>
</evidence>
<evidence type="ECO:0000256" key="7">
    <source>
        <dbReference type="SAM" id="Phobius"/>
    </source>
</evidence>
<dbReference type="GO" id="GO:0016020">
    <property type="term" value="C:membrane"/>
    <property type="evidence" value="ECO:0007669"/>
    <property type="project" value="UniProtKB-SubCell"/>
</dbReference>
<dbReference type="GO" id="GO:0006417">
    <property type="term" value="P:regulation of translation"/>
    <property type="evidence" value="ECO:0007669"/>
    <property type="project" value="TreeGrafter"/>
</dbReference>
<proteinExistence type="predicted"/>
<keyword evidence="3 7" id="KW-1133">Transmembrane helix</keyword>
<gene>
    <name evidence="9" type="ORF">EV189_2381</name>
</gene>
<evidence type="ECO:0000313" key="10">
    <source>
        <dbReference type="Proteomes" id="UP000293638"/>
    </source>
</evidence>
<accession>A0A4Q7NPD8</accession>
<evidence type="ECO:0000256" key="4">
    <source>
        <dbReference type="ARBA" id="ARBA00023015"/>
    </source>
</evidence>
<feature type="domain" description="Putative zinc-finger" evidence="8">
    <location>
        <begin position="16"/>
        <end position="43"/>
    </location>
</feature>
<dbReference type="Pfam" id="PF13490">
    <property type="entry name" value="zf-HC2"/>
    <property type="match status" value="1"/>
</dbReference>
<evidence type="ECO:0000256" key="1">
    <source>
        <dbReference type="ARBA" id="ARBA00004167"/>
    </source>
</evidence>
<evidence type="ECO:0000256" key="3">
    <source>
        <dbReference type="ARBA" id="ARBA00022989"/>
    </source>
</evidence>
<evidence type="ECO:0000259" key="8">
    <source>
        <dbReference type="Pfam" id="PF13490"/>
    </source>
</evidence>
<comment type="subcellular location">
    <subcellularLocation>
        <location evidence="1">Membrane</location>
        <topology evidence="1">Single-pass membrane protein</topology>
    </subcellularLocation>
</comment>
<dbReference type="GO" id="GO:0016989">
    <property type="term" value="F:sigma factor antagonist activity"/>
    <property type="evidence" value="ECO:0007669"/>
    <property type="project" value="TreeGrafter"/>
</dbReference>
<dbReference type="AlphaFoldDB" id="A0A4Q7NPD8"/>
<keyword evidence="6" id="KW-0804">Transcription</keyword>
<evidence type="ECO:0000313" key="9">
    <source>
        <dbReference type="EMBL" id="RZS86962.1"/>
    </source>
</evidence>